<sequence length="248" mass="27653">MKTGIHGELLKIENLSFTYEDGNNVLQDISLTARDGESIGVIGANGIGKSTLMKLLVGLKLDYTGKLTVAGHEVNKKNLNHIREHVGFVFQDSDSQLFLSKVEDDVAFGPRNYGLSEDEVQRRVTEALEKVHATHIRDKHTYKLSGGEKKLSSIATILSMEPDIIIMDEPSIALDPRNRRNLIGILNELDVLKIITSHDLDFIMDTCKRTILLDEGRIIADGDTNTILRDKELLETHGLELPLSLNTR</sequence>
<reference evidence="11" key="1">
    <citation type="submission" date="2016-10" db="EMBL/GenBank/DDBJ databases">
        <title>The complete genome sequence of the rumen bacterium Butyrivibrio hungatei MB2003.</title>
        <authorList>
            <person name="Palevich N."/>
            <person name="Kelly W.J."/>
            <person name="Leahy S.C."/>
            <person name="Altermann E."/>
            <person name="Rakonjac J."/>
            <person name="Attwood G.T."/>
        </authorList>
    </citation>
    <scope>NUCLEOTIDE SEQUENCE [LARGE SCALE GENOMIC DNA]</scope>
    <source>
        <strain evidence="11">MB2003</strain>
    </source>
</reference>
<dbReference type="InterPro" id="IPR015856">
    <property type="entry name" value="ABC_transpr_CbiO/EcfA_su"/>
</dbReference>
<dbReference type="OrthoDB" id="9784332at2"/>
<dbReference type="InterPro" id="IPR027417">
    <property type="entry name" value="P-loop_NTPase"/>
</dbReference>
<keyword evidence="3" id="KW-0813">Transport</keyword>
<dbReference type="CDD" id="cd03225">
    <property type="entry name" value="ABC_cobalt_CbiO_domain1"/>
    <property type="match status" value="1"/>
</dbReference>
<keyword evidence="5" id="KW-0547">Nucleotide-binding</keyword>
<dbReference type="PANTHER" id="PTHR43553">
    <property type="entry name" value="HEAVY METAL TRANSPORTER"/>
    <property type="match status" value="1"/>
</dbReference>
<name>A0A1D9P405_9FIRM</name>
<dbReference type="SMART" id="SM00382">
    <property type="entry name" value="AAA"/>
    <property type="match status" value="1"/>
</dbReference>
<evidence type="ECO:0000256" key="7">
    <source>
        <dbReference type="ARBA" id="ARBA00022967"/>
    </source>
</evidence>
<comment type="subcellular location">
    <subcellularLocation>
        <location evidence="1">Cell membrane</location>
        <topology evidence="1">Peripheral membrane protein</topology>
    </subcellularLocation>
</comment>
<accession>A0A1D9P405</accession>
<evidence type="ECO:0000313" key="11">
    <source>
        <dbReference type="Proteomes" id="UP000179284"/>
    </source>
</evidence>
<keyword evidence="8" id="KW-0472">Membrane</keyword>
<dbReference type="RefSeq" id="WP_071176864.1">
    <property type="nucleotide sequence ID" value="NZ_CP017831.1"/>
</dbReference>
<dbReference type="EMBL" id="CP017831">
    <property type="protein sequence ID" value="AOZ97249.1"/>
    <property type="molecule type" value="Genomic_DNA"/>
</dbReference>
<evidence type="ECO:0000256" key="1">
    <source>
        <dbReference type="ARBA" id="ARBA00004202"/>
    </source>
</evidence>
<evidence type="ECO:0000256" key="5">
    <source>
        <dbReference type="ARBA" id="ARBA00022741"/>
    </source>
</evidence>
<keyword evidence="11" id="KW-1185">Reference proteome</keyword>
<dbReference type="GO" id="GO:0005524">
    <property type="term" value="F:ATP binding"/>
    <property type="evidence" value="ECO:0007669"/>
    <property type="project" value="UniProtKB-KW"/>
</dbReference>
<evidence type="ECO:0000256" key="8">
    <source>
        <dbReference type="ARBA" id="ARBA00023136"/>
    </source>
</evidence>
<dbReference type="GO" id="GO:0043190">
    <property type="term" value="C:ATP-binding cassette (ABC) transporter complex"/>
    <property type="evidence" value="ECO:0007669"/>
    <property type="project" value="TreeGrafter"/>
</dbReference>
<dbReference type="PANTHER" id="PTHR43553:SF24">
    <property type="entry name" value="ENERGY-COUPLING FACTOR TRANSPORTER ATP-BINDING PROTEIN ECFA1"/>
    <property type="match status" value="1"/>
</dbReference>
<dbReference type="KEGG" id="bhu:bhn_I2216"/>
<keyword evidence="7" id="KW-1278">Translocase</keyword>
<dbReference type="Gene3D" id="3.40.50.300">
    <property type="entry name" value="P-loop containing nucleotide triphosphate hydrolases"/>
    <property type="match status" value="1"/>
</dbReference>
<dbReference type="FunFam" id="3.40.50.300:FF:000224">
    <property type="entry name" value="Energy-coupling factor transporter ATP-binding protein EcfA"/>
    <property type="match status" value="1"/>
</dbReference>
<organism evidence="10 11">
    <name type="scientific">Butyrivibrio hungatei</name>
    <dbReference type="NCBI Taxonomy" id="185008"/>
    <lineage>
        <taxon>Bacteria</taxon>
        <taxon>Bacillati</taxon>
        <taxon>Bacillota</taxon>
        <taxon>Clostridia</taxon>
        <taxon>Lachnospirales</taxon>
        <taxon>Lachnospiraceae</taxon>
        <taxon>Butyrivibrio</taxon>
    </lineage>
</organism>
<keyword evidence="6 10" id="KW-0067">ATP-binding</keyword>
<evidence type="ECO:0000256" key="4">
    <source>
        <dbReference type="ARBA" id="ARBA00022475"/>
    </source>
</evidence>
<feature type="domain" description="ABC transporter" evidence="9">
    <location>
        <begin position="10"/>
        <end position="240"/>
    </location>
</feature>
<dbReference type="InterPro" id="IPR050095">
    <property type="entry name" value="ECF_ABC_transporter_ATP-bd"/>
</dbReference>
<evidence type="ECO:0000256" key="2">
    <source>
        <dbReference type="ARBA" id="ARBA00005417"/>
    </source>
</evidence>
<dbReference type="GO" id="GO:0016887">
    <property type="term" value="F:ATP hydrolysis activity"/>
    <property type="evidence" value="ECO:0007669"/>
    <property type="project" value="InterPro"/>
</dbReference>
<evidence type="ECO:0000259" key="9">
    <source>
        <dbReference type="PROSITE" id="PS50893"/>
    </source>
</evidence>
<dbReference type="GO" id="GO:0042626">
    <property type="term" value="F:ATPase-coupled transmembrane transporter activity"/>
    <property type="evidence" value="ECO:0007669"/>
    <property type="project" value="TreeGrafter"/>
</dbReference>
<proteinExistence type="inferred from homology"/>
<dbReference type="InterPro" id="IPR003439">
    <property type="entry name" value="ABC_transporter-like_ATP-bd"/>
</dbReference>
<dbReference type="AlphaFoldDB" id="A0A1D9P405"/>
<dbReference type="InterPro" id="IPR003593">
    <property type="entry name" value="AAA+_ATPase"/>
</dbReference>
<gene>
    <name evidence="10" type="ORF">bhn_I2216</name>
</gene>
<dbReference type="PROSITE" id="PS50893">
    <property type="entry name" value="ABC_TRANSPORTER_2"/>
    <property type="match status" value="1"/>
</dbReference>
<evidence type="ECO:0000256" key="6">
    <source>
        <dbReference type="ARBA" id="ARBA00022840"/>
    </source>
</evidence>
<keyword evidence="4" id="KW-1003">Cell membrane</keyword>
<protein>
    <submittedName>
        <fullName evidence="10">Cobalt ABC transporter ATP-binding protein</fullName>
    </submittedName>
</protein>
<dbReference type="Proteomes" id="UP000179284">
    <property type="component" value="Chromosome I"/>
</dbReference>
<dbReference type="SUPFAM" id="SSF52540">
    <property type="entry name" value="P-loop containing nucleoside triphosphate hydrolases"/>
    <property type="match status" value="1"/>
</dbReference>
<dbReference type="Pfam" id="PF00005">
    <property type="entry name" value="ABC_tran"/>
    <property type="match status" value="1"/>
</dbReference>
<evidence type="ECO:0000256" key="3">
    <source>
        <dbReference type="ARBA" id="ARBA00022448"/>
    </source>
</evidence>
<evidence type="ECO:0000313" key="10">
    <source>
        <dbReference type="EMBL" id="AOZ97249.1"/>
    </source>
</evidence>
<comment type="similarity">
    <text evidence="2">Belongs to the ABC transporter superfamily.</text>
</comment>